<dbReference type="RefSeq" id="WP_066386055.1">
    <property type="nucleotide sequence ID" value="NZ_CP022572.1"/>
</dbReference>
<proteinExistence type="predicted"/>
<feature type="transmembrane region" description="Helical" evidence="2">
    <location>
        <begin position="15"/>
        <end position="37"/>
    </location>
</feature>
<evidence type="ECO:0000259" key="3">
    <source>
        <dbReference type="Pfam" id="PF26347"/>
    </source>
</evidence>
<sequence length="167" mass="20025">MRIPPYYRRPSWQRFFAGMAVGGAISWCIFLYIFGVWQEENAKLIRKQQNDITELNNDIKIWQEDYEELNNRNLAKITVQNIQIKITNWERYKLDDFSVFETEEAVRNDIKMVLAKDLETVAKSKDLVKKIIENKPIKINDKRYKLKVKEMIIFTTLTIQLEIQFDE</sequence>
<evidence type="ECO:0000256" key="1">
    <source>
        <dbReference type="SAM" id="Coils"/>
    </source>
</evidence>
<accession>A0A3Q9R116</accession>
<organism evidence="4 5">
    <name type="scientific">Neobacillus mesonae</name>
    <dbReference type="NCBI Taxonomy" id="1193713"/>
    <lineage>
        <taxon>Bacteria</taxon>
        <taxon>Bacillati</taxon>
        <taxon>Bacillota</taxon>
        <taxon>Bacilli</taxon>
        <taxon>Bacillales</taxon>
        <taxon>Bacillaceae</taxon>
        <taxon>Neobacillus</taxon>
    </lineage>
</organism>
<dbReference type="EMBL" id="CP022572">
    <property type="protein sequence ID" value="AZU63600.1"/>
    <property type="molecule type" value="Genomic_DNA"/>
</dbReference>
<gene>
    <name evidence="4" type="ORF">CHR53_21285</name>
</gene>
<keyword evidence="5" id="KW-1185">Reference proteome</keyword>
<protein>
    <submittedName>
        <fullName evidence="4">Sporulation protein</fullName>
    </submittedName>
</protein>
<dbReference type="InterPro" id="IPR058620">
    <property type="entry name" value="YtrI_C"/>
</dbReference>
<feature type="domain" description="Sporulation membrane protein YtrI C-terminal" evidence="3">
    <location>
        <begin position="80"/>
        <end position="164"/>
    </location>
</feature>
<evidence type="ECO:0000313" key="4">
    <source>
        <dbReference type="EMBL" id="AZU63600.1"/>
    </source>
</evidence>
<name>A0A3Q9R116_9BACI</name>
<feature type="coiled-coil region" evidence="1">
    <location>
        <begin position="45"/>
        <end position="72"/>
    </location>
</feature>
<keyword evidence="2" id="KW-0812">Transmembrane</keyword>
<dbReference type="KEGG" id="nmk:CHR53_21285"/>
<evidence type="ECO:0000313" key="5">
    <source>
        <dbReference type="Proteomes" id="UP000282892"/>
    </source>
</evidence>
<evidence type="ECO:0000256" key="2">
    <source>
        <dbReference type="SAM" id="Phobius"/>
    </source>
</evidence>
<keyword evidence="2" id="KW-0472">Membrane</keyword>
<keyword evidence="2" id="KW-1133">Transmembrane helix</keyword>
<dbReference type="STRING" id="1193713.GCA_001636315_01137"/>
<dbReference type="NCBIfam" id="NF041479">
    <property type="entry name" value="spor_membprot_YtrI"/>
    <property type="match status" value="1"/>
</dbReference>
<dbReference type="AlphaFoldDB" id="A0A3Q9R116"/>
<keyword evidence="1" id="KW-0175">Coiled coil</keyword>
<dbReference type="Pfam" id="PF26347">
    <property type="entry name" value="YtrI_sporulation"/>
    <property type="match status" value="1"/>
</dbReference>
<dbReference type="OrthoDB" id="2691164at2"/>
<dbReference type="Proteomes" id="UP000282892">
    <property type="component" value="Chromosome"/>
</dbReference>
<reference evidence="4 5" key="1">
    <citation type="submission" date="2017-07" db="EMBL/GenBank/DDBJ databases">
        <title>The complete genome sequence of Bacillus mesonae strain H20-5, an efficient strain improving plant abiotic stress resistance.</title>
        <authorList>
            <person name="Kim S.Y."/>
            <person name="Song H."/>
            <person name="Sang M.K."/>
            <person name="Weon H.-Y."/>
            <person name="Song J."/>
        </authorList>
    </citation>
    <scope>NUCLEOTIDE SEQUENCE [LARGE SCALE GENOMIC DNA]</scope>
    <source>
        <strain evidence="4 5">H20-5</strain>
    </source>
</reference>
<dbReference type="InterPro" id="IPR048198">
    <property type="entry name" value="YtrI"/>
</dbReference>